<dbReference type="PROSITE" id="PS51795">
    <property type="entry name" value="ZF_FLZ"/>
    <property type="match status" value="1"/>
</dbReference>
<keyword evidence="7" id="KW-1185">Reference proteome</keyword>
<gene>
    <name evidence="6" type="ORF">MUK42_04870</name>
</gene>
<feature type="zinc finger region" description="FLZ-type" evidence="3">
    <location>
        <begin position="75"/>
        <end position="119"/>
    </location>
</feature>
<dbReference type="Proteomes" id="UP001055439">
    <property type="component" value="Chromosome 6"/>
</dbReference>
<evidence type="ECO:0000256" key="3">
    <source>
        <dbReference type="PROSITE-ProRule" id="PRU01131"/>
    </source>
</evidence>
<protein>
    <recommendedName>
        <fullName evidence="5">FLZ-type domain-containing protein</fullName>
    </recommendedName>
</protein>
<feature type="domain" description="FLZ-type" evidence="5">
    <location>
        <begin position="75"/>
        <end position="119"/>
    </location>
</feature>
<dbReference type="GO" id="GO:0046872">
    <property type="term" value="F:metal ion binding"/>
    <property type="evidence" value="ECO:0007669"/>
    <property type="project" value="UniProtKB-KW"/>
</dbReference>
<feature type="non-terminal residue" evidence="6">
    <location>
        <position position="171"/>
    </location>
</feature>
<dbReference type="EMBL" id="CP097508">
    <property type="protein sequence ID" value="URE13837.1"/>
    <property type="molecule type" value="Genomic_DNA"/>
</dbReference>
<organism evidence="6 7">
    <name type="scientific">Musa troglodytarum</name>
    <name type="common">fe'i banana</name>
    <dbReference type="NCBI Taxonomy" id="320322"/>
    <lineage>
        <taxon>Eukaryota</taxon>
        <taxon>Viridiplantae</taxon>
        <taxon>Streptophyta</taxon>
        <taxon>Embryophyta</taxon>
        <taxon>Tracheophyta</taxon>
        <taxon>Spermatophyta</taxon>
        <taxon>Magnoliopsida</taxon>
        <taxon>Liliopsida</taxon>
        <taxon>Zingiberales</taxon>
        <taxon>Musaceae</taxon>
        <taxon>Musa</taxon>
    </lineage>
</organism>
<evidence type="ECO:0000259" key="5">
    <source>
        <dbReference type="PROSITE" id="PS51795"/>
    </source>
</evidence>
<name>A0A9E7KDF9_9LILI</name>
<dbReference type="PANTHER" id="PTHR47847:SF2">
    <property type="entry name" value="FCS-LIKE ZINC FINGER 17-RELATED"/>
    <property type="match status" value="1"/>
</dbReference>
<evidence type="ECO:0000256" key="4">
    <source>
        <dbReference type="SAM" id="MobiDB-lite"/>
    </source>
</evidence>
<comment type="similarity">
    <text evidence="1">Belongs to the FLZ family.</text>
</comment>
<accession>A0A9E7KDF9</accession>
<feature type="region of interest" description="Disordered" evidence="4">
    <location>
        <begin position="146"/>
        <end position="171"/>
    </location>
</feature>
<dbReference type="AlphaFoldDB" id="A0A9E7KDF9"/>
<keyword evidence="2" id="KW-0479">Metal-binding</keyword>
<dbReference type="InterPro" id="IPR007650">
    <property type="entry name" value="Zf-FLZ_dom"/>
</dbReference>
<reference evidence="6" key="1">
    <citation type="submission" date="2022-05" db="EMBL/GenBank/DDBJ databases">
        <title>The Musa troglodytarum L. genome provides insights into the mechanism of non-climacteric behaviour and enrichment of carotenoids.</title>
        <authorList>
            <person name="Wang J."/>
        </authorList>
    </citation>
    <scope>NUCLEOTIDE SEQUENCE</scope>
    <source>
        <tissue evidence="6">Leaf</tissue>
    </source>
</reference>
<evidence type="ECO:0000313" key="7">
    <source>
        <dbReference type="Proteomes" id="UP001055439"/>
    </source>
</evidence>
<dbReference type="OrthoDB" id="1927223at2759"/>
<dbReference type="Pfam" id="PF04570">
    <property type="entry name" value="zf-FLZ"/>
    <property type="match status" value="2"/>
</dbReference>
<dbReference type="InterPro" id="IPR044181">
    <property type="entry name" value="FLZ17/18"/>
</dbReference>
<evidence type="ECO:0000256" key="2">
    <source>
        <dbReference type="ARBA" id="ARBA00022723"/>
    </source>
</evidence>
<dbReference type="PANTHER" id="PTHR47847">
    <property type="entry name" value="FCS-LIKE ZINC FINGER 17"/>
    <property type="match status" value="1"/>
</dbReference>
<sequence>MLSGDDSSLHISSTGLGCMNQQPLEGVEGLRILIHHEEQGANVVVKAKMMTTTTTTTWDLNSRAYHLPKGPPRLELLKKCFLCRRELSPANDVYMYRGDQGFCSEECRSRQILLDERREGDQGFCSEECRSRQILLDERREFEVATRERPKLPRAGNEIGESDGSRRIPTL</sequence>
<evidence type="ECO:0000256" key="1">
    <source>
        <dbReference type="ARBA" id="ARBA00009374"/>
    </source>
</evidence>
<proteinExistence type="inferred from homology"/>
<evidence type="ECO:0000313" key="6">
    <source>
        <dbReference type="EMBL" id="URE13837.1"/>
    </source>
</evidence>